<keyword evidence="3" id="KW-1185">Reference proteome</keyword>
<dbReference type="PANTHER" id="PTHR47842">
    <property type="entry name" value="EXPRESSED PROTEIN"/>
    <property type="match status" value="1"/>
</dbReference>
<dbReference type="EMBL" id="JAJVDC020000089">
    <property type="protein sequence ID" value="KAL1625895.1"/>
    <property type="molecule type" value="Genomic_DNA"/>
</dbReference>
<sequence length="118" mass="13350">MKKTLLLCFIHGFKVTSARATIRETRRLTRFTKGDDDTFRKFPQHLRGVLENQLPKLTVLAVTYPHYETRGDLLQNKIIDLEVANGTPSPTVDPSVRVVLCGHSMGESLNEIPPCEPY</sequence>
<name>A0ABR3SPB2_9PEZI</name>
<keyword evidence="1" id="KW-0732">Signal</keyword>
<accession>A0ABR3SPB2</accession>
<dbReference type="PANTHER" id="PTHR47842:SF1">
    <property type="entry name" value="DUF676 DOMAIN-CONTAINING PROTEIN"/>
    <property type="match status" value="1"/>
</dbReference>
<evidence type="ECO:0000256" key="1">
    <source>
        <dbReference type="SAM" id="SignalP"/>
    </source>
</evidence>
<evidence type="ECO:0000313" key="2">
    <source>
        <dbReference type="EMBL" id="KAL1625895.1"/>
    </source>
</evidence>
<dbReference type="Proteomes" id="UP001521116">
    <property type="component" value="Unassembled WGS sequence"/>
</dbReference>
<feature type="chain" id="PRO_5047168707" evidence="1">
    <location>
        <begin position="21"/>
        <end position="118"/>
    </location>
</feature>
<organism evidence="2 3">
    <name type="scientific">Neofusicoccum ribis</name>
    <dbReference type="NCBI Taxonomy" id="45134"/>
    <lineage>
        <taxon>Eukaryota</taxon>
        <taxon>Fungi</taxon>
        <taxon>Dikarya</taxon>
        <taxon>Ascomycota</taxon>
        <taxon>Pezizomycotina</taxon>
        <taxon>Dothideomycetes</taxon>
        <taxon>Dothideomycetes incertae sedis</taxon>
        <taxon>Botryosphaeriales</taxon>
        <taxon>Botryosphaeriaceae</taxon>
        <taxon>Neofusicoccum</taxon>
    </lineage>
</organism>
<evidence type="ECO:0000313" key="3">
    <source>
        <dbReference type="Proteomes" id="UP001521116"/>
    </source>
</evidence>
<protein>
    <submittedName>
        <fullName evidence="2">Uncharacterized protein</fullName>
    </submittedName>
</protein>
<gene>
    <name evidence="2" type="ORF">SLS56_007134</name>
</gene>
<comment type="caution">
    <text evidence="2">The sequence shown here is derived from an EMBL/GenBank/DDBJ whole genome shotgun (WGS) entry which is preliminary data.</text>
</comment>
<reference evidence="2 3" key="1">
    <citation type="submission" date="2024-02" db="EMBL/GenBank/DDBJ databases">
        <title>De novo assembly and annotation of 12 fungi associated with fruit tree decline syndrome in Ontario, Canada.</title>
        <authorList>
            <person name="Sulman M."/>
            <person name="Ellouze W."/>
            <person name="Ilyukhin E."/>
        </authorList>
    </citation>
    <scope>NUCLEOTIDE SEQUENCE [LARGE SCALE GENOMIC DNA]</scope>
    <source>
        <strain evidence="2 3">M1-105</strain>
    </source>
</reference>
<feature type="signal peptide" evidence="1">
    <location>
        <begin position="1"/>
        <end position="20"/>
    </location>
</feature>
<proteinExistence type="predicted"/>